<protein>
    <recommendedName>
        <fullName evidence="4">Flagellar FliJ protein</fullName>
    </recommendedName>
</protein>
<dbReference type="RefSeq" id="WP_072598455.1">
    <property type="nucleotide sequence ID" value="NZ_CP018221.1"/>
</dbReference>
<accession>A0A1L3ZYU0</accession>
<evidence type="ECO:0008006" key="4">
    <source>
        <dbReference type="Google" id="ProtNLM"/>
    </source>
</evidence>
<dbReference type="KEGG" id="sphj:BSL82_17175"/>
<dbReference type="EMBL" id="CP018221">
    <property type="protein sequence ID" value="API60797.1"/>
    <property type="molecule type" value="Genomic_DNA"/>
</dbReference>
<feature type="region of interest" description="Disordered" evidence="1">
    <location>
        <begin position="117"/>
        <end position="137"/>
    </location>
</feature>
<reference evidence="3" key="1">
    <citation type="submission" date="2016-11" db="EMBL/GenBank/DDBJ databases">
        <title>Complete Genome Sequence of alachlor-degrading Sphingomonas sp. strain JJ-A5.</title>
        <authorList>
            <person name="Lee H."/>
            <person name="Ka J.-O."/>
        </authorList>
    </citation>
    <scope>NUCLEOTIDE SEQUENCE [LARGE SCALE GENOMIC DNA]</scope>
    <source>
        <strain evidence="3">JJ-A5</strain>
    </source>
</reference>
<evidence type="ECO:0000256" key="1">
    <source>
        <dbReference type="SAM" id="MobiDB-lite"/>
    </source>
</evidence>
<dbReference type="STRING" id="1921510.BSL82_17175"/>
<proteinExistence type="predicted"/>
<name>A0A1L3ZYU0_9SPHN</name>
<evidence type="ECO:0000313" key="2">
    <source>
        <dbReference type="EMBL" id="API60797.1"/>
    </source>
</evidence>
<sequence length="137" mass="15512">MRGKADRLARVARIRSLQKRQALAEEARVLTERDQIRQMANRIATLRRAYTPVEAEAESFSLKSLAHQYERLGKALAATLDREDRANRALAETRAETLAAHMRKRAADELAARAEAGELVEADRRAERNAVPRRVKP</sequence>
<evidence type="ECO:0000313" key="3">
    <source>
        <dbReference type="Proteomes" id="UP000182063"/>
    </source>
</evidence>
<organism evidence="2 3">
    <name type="scientific">Tardibacter chloracetimidivorans</name>
    <dbReference type="NCBI Taxonomy" id="1921510"/>
    <lineage>
        <taxon>Bacteria</taxon>
        <taxon>Pseudomonadati</taxon>
        <taxon>Pseudomonadota</taxon>
        <taxon>Alphaproteobacteria</taxon>
        <taxon>Sphingomonadales</taxon>
        <taxon>Sphingomonadaceae</taxon>
        <taxon>Tardibacter</taxon>
    </lineage>
</organism>
<gene>
    <name evidence="2" type="ORF">BSL82_17175</name>
</gene>
<dbReference type="Proteomes" id="UP000182063">
    <property type="component" value="Chromosome"/>
</dbReference>
<dbReference type="AlphaFoldDB" id="A0A1L3ZYU0"/>
<keyword evidence="3" id="KW-1185">Reference proteome</keyword>
<feature type="compositionally biased region" description="Basic and acidic residues" evidence="1">
    <location>
        <begin position="117"/>
        <end position="130"/>
    </location>
</feature>
<dbReference type="OrthoDB" id="9988567at2"/>